<dbReference type="InterPro" id="IPR036452">
    <property type="entry name" value="Ribo_hydro-like"/>
</dbReference>
<dbReference type="Gene3D" id="3.90.245.10">
    <property type="entry name" value="Ribonucleoside hydrolase-like"/>
    <property type="match status" value="1"/>
</dbReference>
<organism evidence="2 3">
    <name type="scientific">Paraglaciecola hydrolytica</name>
    <dbReference type="NCBI Taxonomy" id="1799789"/>
    <lineage>
        <taxon>Bacteria</taxon>
        <taxon>Pseudomonadati</taxon>
        <taxon>Pseudomonadota</taxon>
        <taxon>Gammaproteobacteria</taxon>
        <taxon>Alteromonadales</taxon>
        <taxon>Alteromonadaceae</taxon>
        <taxon>Paraglaciecola</taxon>
    </lineage>
</organism>
<feature type="non-terminal residue" evidence="2">
    <location>
        <position position="362"/>
    </location>
</feature>
<keyword evidence="3" id="KW-1185">Reference proteome</keyword>
<dbReference type="SUPFAM" id="SSF53590">
    <property type="entry name" value="Nucleoside hydrolase"/>
    <property type="match status" value="1"/>
</dbReference>
<comment type="caution">
    <text evidence="2">The sequence shown here is derived from an EMBL/GenBank/DDBJ whole genome shotgun (WGS) entry which is preliminary data.</text>
</comment>
<name>A0A148KKF5_9ALTE</name>
<dbReference type="AlphaFoldDB" id="A0A148KKF5"/>
<accession>A0A148KKF5</accession>
<dbReference type="RefSeq" id="WP_068382168.1">
    <property type="nucleotide sequence ID" value="NZ_LSNE01000020.1"/>
</dbReference>
<evidence type="ECO:0000259" key="1">
    <source>
        <dbReference type="Pfam" id="PF07632"/>
    </source>
</evidence>
<protein>
    <recommendedName>
        <fullName evidence="1">Cellulose-binding Sde182 nucleoside hydrolase-like domain-containing protein</fullName>
    </recommendedName>
</protein>
<dbReference type="InterPro" id="IPR011483">
    <property type="entry name" value="Sde182_NH-like"/>
</dbReference>
<sequence length="362" mass="39959">MKFLLILLLSTSLLITGCSNDEVRHRVIVSTDIGGTDPDDFQSMVHLLLYADSIDIEGLISSPFGPGRKQDILDVIDVYAVDYPKLKNHSARYPTADALRQITKQGETQTAPYAGIRQATAGSNWIIERARIDDPRPLNILVWGGIEDLAQALHDAPDILPKLRVYYIGGPNKKWGPDAYQYIADNFPSLFIIESNATYRGWFVGGNQGEDWGNTTFVTKNVAGHGALGDYFVGHLGGEIKMGDTPSLAWLLKGNQEDPSQPGWGGQYVRTWTRSHTVFERLTTAKDEIEEFSVMELVLALPDNLPTQPEAKLLIENLALIGHFDGKGNVRFRYSPKAAKTFTYALQSNIAELHGQTGAITA</sequence>
<proteinExistence type="predicted"/>
<dbReference type="Proteomes" id="UP000070299">
    <property type="component" value="Unassembled WGS sequence"/>
</dbReference>
<dbReference type="STRING" id="1799789.AX660_02990"/>
<feature type="domain" description="Cellulose-binding Sde182 nucleoside hydrolase-like" evidence="1">
    <location>
        <begin position="26"/>
        <end position="268"/>
    </location>
</feature>
<evidence type="ECO:0000313" key="3">
    <source>
        <dbReference type="Proteomes" id="UP000070299"/>
    </source>
</evidence>
<dbReference type="EMBL" id="LSNE01000020">
    <property type="protein sequence ID" value="KXI26755.1"/>
    <property type="molecule type" value="Genomic_DNA"/>
</dbReference>
<evidence type="ECO:0000313" key="2">
    <source>
        <dbReference type="EMBL" id="KXI26755.1"/>
    </source>
</evidence>
<reference evidence="3" key="1">
    <citation type="submission" date="2016-02" db="EMBL/GenBank/DDBJ databases">
        <authorList>
            <person name="Schultz-Johansen M."/>
            <person name="Glaring M.A."/>
            <person name="Bech P.K."/>
            <person name="Stougaard P."/>
        </authorList>
    </citation>
    <scope>NUCLEOTIDE SEQUENCE [LARGE SCALE GENOMIC DNA]</scope>
    <source>
        <strain evidence="3">S66</strain>
    </source>
</reference>
<dbReference type="OrthoDB" id="253051at2"/>
<dbReference type="GO" id="GO:0016799">
    <property type="term" value="F:hydrolase activity, hydrolyzing N-glycosyl compounds"/>
    <property type="evidence" value="ECO:0007669"/>
    <property type="project" value="InterPro"/>
</dbReference>
<gene>
    <name evidence="2" type="ORF">AX660_02990</name>
</gene>
<dbReference type="Pfam" id="PF07632">
    <property type="entry name" value="Sde182_NH-like"/>
    <property type="match status" value="1"/>
</dbReference>
<dbReference type="PROSITE" id="PS51257">
    <property type="entry name" value="PROKAR_LIPOPROTEIN"/>
    <property type="match status" value="1"/>
</dbReference>